<keyword evidence="4" id="KW-0566">Pantothenate biosynthesis</keyword>
<dbReference type="InterPro" id="IPR051402">
    <property type="entry name" value="KPR-Related"/>
</dbReference>
<dbReference type="PANTHER" id="PTHR21708:SF45">
    <property type="entry name" value="2-DEHYDROPANTOATE 2-REDUCTASE"/>
    <property type="match status" value="1"/>
</dbReference>
<evidence type="ECO:0000256" key="2">
    <source>
        <dbReference type="ARBA" id="ARBA00013014"/>
    </source>
</evidence>
<evidence type="ECO:0000259" key="9">
    <source>
        <dbReference type="Pfam" id="PF08546"/>
    </source>
</evidence>
<comment type="pathway">
    <text evidence="1">Cofactor biosynthesis; (R)-pantothenate biosynthesis; (R)-pantoate from 3-methyl-2-oxobutanoate: step 2/2.</text>
</comment>
<comment type="caution">
    <text evidence="10">The sequence shown here is derived from an EMBL/GenBank/DDBJ whole genome shotgun (WGS) entry which is preliminary data.</text>
</comment>
<evidence type="ECO:0000256" key="7">
    <source>
        <dbReference type="ARBA" id="ARBA00048793"/>
    </source>
</evidence>
<dbReference type="InterPro" id="IPR013332">
    <property type="entry name" value="KPR_N"/>
</dbReference>
<dbReference type="Gene3D" id="1.10.1040.10">
    <property type="entry name" value="N-(1-d-carboxylethyl)-l-norvaline Dehydrogenase, domain 2"/>
    <property type="match status" value="1"/>
</dbReference>
<dbReference type="InterPro" id="IPR008927">
    <property type="entry name" value="6-PGluconate_DH-like_C_sf"/>
</dbReference>
<feature type="domain" description="Ketopantoate reductase C-terminal" evidence="9">
    <location>
        <begin position="205"/>
        <end position="323"/>
    </location>
</feature>
<dbReference type="FunFam" id="1.10.1040.10:FF:000017">
    <property type="entry name" value="2-dehydropantoate 2-reductase"/>
    <property type="match status" value="1"/>
</dbReference>
<dbReference type="PROSITE" id="PS51257">
    <property type="entry name" value="PROKAR_LIPOPROTEIN"/>
    <property type="match status" value="1"/>
</dbReference>
<name>A0A009SGN7_ACIBA</name>
<keyword evidence="5 10" id="KW-0560">Oxidoreductase</keyword>
<dbReference type="SUPFAM" id="SSF51735">
    <property type="entry name" value="NAD(P)-binding Rossmann-fold domains"/>
    <property type="match status" value="1"/>
</dbReference>
<accession>A0A009SGN7</accession>
<dbReference type="GO" id="GO:0008677">
    <property type="term" value="F:2-dehydropantoate 2-reductase activity"/>
    <property type="evidence" value="ECO:0007669"/>
    <property type="project" value="UniProtKB-EC"/>
</dbReference>
<sequence>MKWTSQQITILGAGAIGCTVAARLILADYEHVSLIARGENLKQLKSQGIQLQDLTGTHHVYPDQVVEHTSELGAQDVIFIATKAGALKQITASLHPLLHDGTVIVPLINGIPFWYFYQGDSSQQPLKTIQCLDTDQYLMQHFPLKHLIGAVVFITAELQGYGKVQSSNPYLIILGEPSHQITPRVEQLQQLFVDTGIESRVHESIRDQIWTKVIANLSSNPLSVLTGATLHDIYSHPHLHDVVTKMMLEARQVAACYGARINIDPKLFLQLGADMGEVHTSMWQDFQKKQPLELSVIADAVLELAEGYNCPMPVTKQICELTKYLSDRNMQSATEKVA</sequence>
<proteinExistence type="predicted"/>
<evidence type="ECO:0000256" key="5">
    <source>
        <dbReference type="ARBA" id="ARBA00023002"/>
    </source>
</evidence>
<feature type="domain" description="Ketopantoate reductase N-terminal" evidence="8">
    <location>
        <begin position="8"/>
        <end position="176"/>
    </location>
</feature>
<dbReference type="GO" id="GO:0015940">
    <property type="term" value="P:pantothenate biosynthetic process"/>
    <property type="evidence" value="ECO:0007669"/>
    <property type="project" value="UniProtKB-UniPathway"/>
</dbReference>
<dbReference type="GO" id="GO:0005737">
    <property type="term" value="C:cytoplasm"/>
    <property type="evidence" value="ECO:0007669"/>
    <property type="project" value="TreeGrafter"/>
</dbReference>
<dbReference type="SUPFAM" id="SSF48179">
    <property type="entry name" value="6-phosphogluconate dehydrogenase C-terminal domain-like"/>
    <property type="match status" value="1"/>
</dbReference>
<dbReference type="InterPro" id="IPR013752">
    <property type="entry name" value="KPA_reductase"/>
</dbReference>
<dbReference type="Proteomes" id="UP000020735">
    <property type="component" value="Unassembled WGS sequence"/>
</dbReference>
<evidence type="ECO:0000256" key="3">
    <source>
        <dbReference type="ARBA" id="ARBA00019465"/>
    </source>
</evidence>
<evidence type="ECO:0000256" key="6">
    <source>
        <dbReference type="ARBA" id="ARBA00032024"/>
    </source>
</evidence>
<dbReference type="PATRIC" id="fig|1310630.3.peg.3500"/>
<dbReference type="RefSeq" id="WP_032068908.1">
    <property type="nucleotide sequence ID" value="NZ_JEXJ01000100.1"/>
</dbReference>
<evidence type="ECO:0000256" key="4">
    <source>
        <dbReference type="ARBA" id="ARBA00022655"/>
    </source>
</evidence>
<organism evidence="10 11">
    <name type="scientific">Acinetobacter baumannii 99063</name>
    <dbReference type="NCBI Taxonomy" id="1310630"/>
    <lineage>
        <taxon>Bacteria</taxon>
        <taxon>Pseudomonadati</taxon>
        <taxon>Pseudomonadota</taxon>
        <taxon>Gammaproteobacteria</taxon>
        <taxon>Moraxellales</taxon>
        <taxon>Moraxellaceae</taxon>
        <taxon>Acinetobacter</taxon>
        <taxon>Acinetobacter calcoaceticus/baumannii complex</taxon>
    </lineage>
</organism>
<reference evidence="10 11" key="1">
    <citation type="submission" date="2014-02" db="EMBL/GenBank/DDBJ databases">
        <title>Comparative genomics and transcriptomics to identify genetic mechanisms underlying the emergence of carbapenem resistant Acinetobacter baumannii (CRAb).</title>
        <authorList>
            <person name="Harris A.D."/>
            <person name="Johnson K.J."/>
            <person name="George J."/>
            <person name="Shefchek K."/>
            <person name="Daugherty S.C."/>
            <person name="Parankush S."/>
            <person name="Sadzewicz L."/>
            <person name="Tallon L."/>
            <person name="Sengamalay N."/>
            <person name="Hazen T.H."/>
            <person name="Rasko D.A."/>
        </authorList>
    </citation>
    <scope>NUCLEOTIDE SEQUENCE [LARGE SCALE GENOMIC DNA]</scope>
    <source>
        <strain evidence="10 11">99063</strain>
    </source>
</reference>
<dbReference type="InterPro" id="IPR036291">
    <property type="entry name" value="NAD(P)-bd_dom_sf"/>
</dbReference>
<dbReference type="Pfam" id="PF02558">
    <property type="entry name" value="ApbA"/>
    <property type="match status" value="1"/>
</dbReference>
<evidence type="ECO:0000259" key="8">
    <source>
        <dbReference type="Pfam" id="PF02558"/>
    </source>
</evidence>
<comment type="catalytic activity">
    <reaction evidence="7">
        <text>(R)-pantoate + NADP(+) = 2-dehydropantoate + NADPH + H(+)</text>
        <dbReference type="Rhea" id="RHEA:16233"/>
        <dbReference type="ChEBI" id="CHEBI:11561"/>
        <dbReference type="ChEBI" id="CHEBI:15378"/>
        <dbReference type="ChEBI" id="CHEBI:15980"/>
        <dbReference type="ChEBI" id="CHEBI:57783"/>
        <dbReference type="ChEBI" id="CHEBI:58349"/>
        <dbReference type="EC" id="1.1.1.169"/>
    </reaction>
</comment>
<dbReference type="InterPro" id="IPR013328">
    <property type="entry name" value="6PGD_dom2"/>
</dbReference>
<dbReference type="NCBIfam" id="NF005089">
    <property type="entry name" value="PRK06522.1-4"/>
    <property type="match status" value="1"/>
</dbReference>
<dbReference type="EMBL" id="JEXJ01000100">
    <property type="protein sequence ID" value="EXC45829.1"/>
    <property type="molecule type" value="Genomic_DNA"/>
</dbReference>
<evidence type="ECO:0000313" key="10">
    <source>
        <dbReference type="EMBL" id="EXC45829.1"/>
    </source>
</evidence>
<dbReference type="PANTHER" id="PTHR21708">
    <property type="entry name" value="PROBABLE 2-DEHYDROPANTOATE 2-REDUCTASE"/>
    <property type="match status" value="1"/>
</dbReference>
<evidence type="ECO:0000256" key="1">
    <source>
        <dbReference type="ARBA" id="ARBA00004994"/>
    </source>
</evidence>
<evidence type="ECO:0000313" key="11">
    <source>
        <dbReference type="Proteomes" id="UP000020735"/>
    </source>
</evidence>
<dbReference type="UniPathway" id="UPA00028">
    <property type="reaction ID" value="UER00004"/>
</dbReference>
<gene>
    <name evidence="10" type="ORF">J529_3611</name>
</gene>
<dbReference type="Pfam" id="PF08546">
    <property type="entry name" value="ApbA_C"/>
    <property type="match status" value="1"/>
</dbReference>
<dbReference type="EC" id="1.1.1.169" evidence="2"/>
<dbReference type="Gene3D" id="3.40.50.720">
    <property type="entry name" value="NAD(P)-binding Rossmann-like Domain"/>
    <property type="match status" value="1"/>
</dbReference>
<dbReference type="AlphaFoldDB" id="A0A009SGN7"/>
<protein>
    <recommendedName>
        <fullName evidence="3">2-dehydropantoate 2-reductase</fullName>
        <ecNumber evidence="2">1.1.1.169</ecNumber>
    </recommendedName>
    <alternativeName>
        <fullName evidence="6">Ketopantoate reductase</fullName>
    </alternativeName>
</protein>